<gene>
    <name evidence="1" type="ORF">PENTCL1PPCAC_23589</name>
</gene>
<comment type="caution">
    <text evidence="1">The sequence shown here is derived from an EMBL/GenBank/DDBJ whole genome shotgun (WGS) entry which is preliminary data.</text>
</comment>
<keyword evidence="2" id="KW-1185">Reference proteome</keyword>
<dbReference type="AlphaFoldDB" id="A0AAV5U3K6"/>
<accession>A0AAV5U3K6</accession>
<protein>
    <submittedName>
        <fullName evidence="1">Uncharacterized protein</fullName>
    </submittedName>
</protein>
<proteinExistence type="predicted"/>
<reference evidence="1" key="1">
    <citation type="submission" date="2023-10" db="EMBL/GenBank/DDBJ databases">
        <title>Genome assembly of Pristionchus species.</title>
        <authorList>
            <person name="Yoshida K."/>
            <person name="Sommer R.J."/>
        </authorList>
    </citation>
    <scope>NUCLEOTIDE SEQUENCE</scope>
    <source>
        <strain evidence="1">RS0144</strain>
    </source>
</reference>
<evidence type="ECO:0000313" key="2">
    <source>
        <dbReference type="Proteomes" id="UP001432027"/>
    </source>
</evidence>
<organism evidence="1 2">
    <name type="scientific">Pristionchus entomophagus</name>
    <dbReference type="NCBI Taxonomy" id="358040"/>
    <lineage>
        <taxon>Eukaryota</taxon>
        <taxon>Metazoa</taxon>
        <taxon>Ecdysozoa</taxon>
        <taxon>Nematoda</taxon>
        <taxon>Chromadorea</taxon>
        <taxon>Rhabditida</taxon>
        <taxon>Rhabditina</taxon>
        <taxon>Diplogasteromorpha</taxon>
        <taxon>Diplogasteroidea</taxon>
        <taxon>Neodiplogasteridae</taxon>
        <taxon>Pristionchus</taxon>
    </lineage>
</organism>
<sequence length="99" mass="11371">YRMCRVGAHTLSSYMRAVKIFIDFSKSPCCMNQIAQHHKRPPTIISTAVAQMPFKEVACQPKYSPVGLPQEMPMNNRKMKPPQILDGMMNGWEIKNEEM</sequence>
<dbReference type="Proteomes" id="UP001432027">
    <property type="component" value="Unassembled WGS sequence"/>
</dbReference>
<name>A0AAV5U3K6_9BILA</name>
<feature type="non-terminal residue" evidence="1">
    <location>
        <position position="99"/>
    </location>
</feature>
<feature type="non-terminal residue" evidence="1">
    <location>
        <position position="1"/>
    </location>
</feature>
<dbReference type="EMBL" id="BTSX01000005">
    <property type="protein sequence ID" value="GMT01415.1"/>
    <property type="molecule type" value="Genomic_DNA"/>
</dbReference>
<evidence type="ECO:0000313" key="1">
    <source>
        <dbReference type="EMBL" id="GMT01415.1"/>
    </source>
</evidence>